<proteinExistence type="predicted"/>
<organism evidence="1">
    <name type="scientific">marine sediment metagenome</name>
    <dbReference type="NCBI Taxonomy" id="412755"/>
    <lineage>
        <taxon>unclassified sequences</taxon>
        <taxon>metagenomes</taxon>
        <taxon>ecological metagenomes</taxon>
    </lineage>
</organism>
<gene>
    <name evidence="1" type="ORF">S12H4_06004</name>
</gene>
<sequence>MVMLDKTNLLVLCHTYNSFIKDPIEIISKEFNKIFVLVRYKPIAELANIIPLPFFLDYHSSITSRPS</sequence>
<accession>X1RUM4</accession>
<reference evidence="1" key="1">
    <citation type="journal article" date="2014" name="Front. Microbiol.">
        <title>High frequency of phylogenetically diverse reductive dehalogenase-homologous genes in deep subseafloor sedimentary metagenomes.</title>
        <authorList>
            <person name="Kawai M."/>
            <person name="Futagami T."/>
            <person name="Toyoda A."/>
            <person name="Takaki Y."/>
            <person name="Nishi S."/>
            <person name="Hori S."/>
            <person name="Arai W."/>
            <person name="Tsubouchi T."/>
            <person name="Morono Y."/>
            <person name="Uchiyama I."/>
            <person name="Ito T."/>
            <person name="Fujiyama A."/>
            <person name="Inagaki F."/>
            <person name="Takami H."/>
        </authorList>
    </citation>
    <scope>NUCLEOTIDE SEQUENCE</scope>
    <source>
        <strain evidence="1">Expedition CK06-06</strain>
    </source>
</reference>
<dbReference type="AlphaFoldDB" id="X1RUM4"/>
<feature type="non-terminal residue" evidence="1">
    <location>
        <position position="67"/>
    </location>
</feature>
<comment type="caution">
    <text evidence="1">The sequence shown here is derived from an EMBL/GenBank/DDBJ whole genome shotgun (WGS) entry which is preliminary data.</text>
</comment>
<protein>
    <submittedName>
        <fullName evidence="1">Uncharacterized protein</fullName>
    </submittedName>
</protein>
<name>X1RUM4_9ZZZZ</name>
<evidence type="ECO:0000313" key="1">
    <source>
        <dbReference type="EMBL" id="GAI66895.1"/>
    </source>
</evidence>
<dbReference type="EMBL" id="BARW01002055">
    <property type="protein sequence ID" value="GAI66895.1"/>
    <property type="molecule type" value="Genomic_DNA"/>
</dbReference>